<comment type="similarity">
    <text evidence="1">Belongs to the DNase II family.</text>
</comment>
<dbReference type="PANTHER" id="PTHR10858">
    <property type="entry name" value="DEOXYRIBONUCLEASE II"/>
    <property type="match status" value="1"/>
</dbReference>
<dbReference type="InterPro" id="IPR004947">
    <property type="entry name" value="DNase_II"/>
</dbReference>
<organism evidence="4 5">
    <name type="scientific">Amphibalanus amphitrite</name>
    <name type="common">Striped barnacle</name>
    <name type="synonym">Balanus amphitrite</name>
    <dbReference type="NCBI Taxonomy" id="1232801"/>
    <lineage>
        <taxon>Eukaryota</taxon>
        <taxon>Metazoa</taxon>
        <taxon>Ecdysozoa</taxon>
        <taxon>Arthropoda</taxon>
        <taxon>Crustacea</taxon>
        <taxon>Multicrustacea</taxon>
        <taxon>Cirripedia</taxon>
        <taxon>Thoracica</taxon>
        <taxon>Thoracicalcarea</taxon>
        <taxon>Balanomorpha</taxon>
        <taxon>Balanoidea</taxon>
        <taxon>Balanidae</taxon>
        <taxon>Amphibalaninae</taxon>
        <taxon>Amphibalanus</taxon>
    </lineage>
</organism>
<dbReference type="GO" id="GO:0004531">
    <property type="term" value="F:deoxyribonuclease II activity"/>
    <property type="evidence" value="ECO:0007669"/>
    <property type="project" value="InterPro"/>
</dbReference>
<sequence>MTCAPVVVMCPSGAGAAGDSPGGRAGRRLPARLSGPERSRLSTGTSSTSCPSSTTPGAPFVDDGVGFLHFSAASTDERWTLSEVSIDDPLSAPGRTLEDVYDNPQRDTLIYVFYNDEHPDNSTTGVKGHTKGVVAFDGDQGFWLIHSLETVAQQLLFNEPYLYATQLAPGLEAQYPLMARVIAGERRSEPPWFGVETLPSGDATFTSYAKARDFRRRPTWRNGATETQLPSNCSAVEPVLNVQNITATAAGGPLPFEFGTTKDHSKWAVS</sequence>
<dbReference type="EMBL" id="VIIS01001176">
    <property type="protein sequence ID" value="KAF0301270.1"/>
    <property type="molecule type" value="Genomic_DNA"/>
</dbReference>
<evidence type="ECO:0000313" key="5">
    <source>
        <dbReference type="Proteomes" id="UP000440578"/>
    </source>
</evidence>
<dbReference type="GO" id="GO:0006309">
    <property type="term" value="P:apoptotic DNA fragmentation"/>
    <property type="evidence" value="ECO:0007669"/>
    <property type="project" value="TreeGrafter"/>
</dbReference>
<dbReference type="Pfam" id="PF03265">
    <property type="entry name" value="DNase_II"/>
    <property type="match status" value="1"/>
</dbReference>
<evidence type="ECO:0000256" key="3">
    <source>
        <dbReference type="SAM" id="MobiDB-lite"/>
    </source>
</evidence>
<keyword evidence="2" id="KW-0378">Hydrolase</keyword>
<dbReference type="PANTHER" id="PTHR10858:SF30">
    <property type="entry name" value="CELL-DEATH-RELATED NUCLEASE 7"/>
    <property type="match status" value="1"/>
</dbReference>
<feature type="region of interest" description="Disordered" evidence="3">
    <location>
        <begin position="13"/>
        <end position="56"/>
    </location>
</feature>
<dbReference type="OrthoDB" id="10261598at2759"/>
<evidence type="ECO:0000313" key="4">
    <source>
        <dbReference type="EMBL" id="KAF0301270.1"/>
    </source>
</evidence>
<dbReference type="Proteomes" id="UP000440578">
    <property type="component" value="Unassembled WGS sequence"/>
</dbReference>
<dbReference type="AlphaFoldDB" id="A0A6A4WC95"/>
<evidence type="ECO:0000256" key="2">
    <source>
        <dbReference type="ARBA" id="ARBA00022801"/>
    </source>
</evidence>
<protein>
    <submittedName>
        <fullName evidence="4">Plancitoxin-1</fullName>
    </submittedName>
</protein>
<evidence type="ECO:0000256" key="1">
    <source>
        <dbReference type="ARBA" id="ARBA00007527"/>
    </source>
</evidence>
<name>A0A6A4WC95_AMPAM</name>
<feature type="compositionally biased region" description="Low complexity" evidence="3">
    <location>
        <begin position="42"/>
        <end position="56"/>
    </location>
</feature>
<keyword evidence="5" id="KW-1185">Reference proteome</keyword>
<gene>
    <name evidence="4" type="primary">DNA2_2</name>
    <name evidence="4" type="ORF">FJT64_026365</name>
</gene>
<proteinExistence type="inferred from homology"/>
<comment type="caution">
    <text evidence="4">The sequence shown here is derived from an EMBL/GenBank/DDBJ whole genome shotgun (WGS) entry which is preliminary data.</text>
</comment>
<reference evidence="4 5" key="1">
    <citation type="submission" date="2019-07" db="EMBL/GenBank/DDBJ databases">
        <title>Draft genome assembly of a fouling barnacle, Amphibalanus amphitrite (Darwin, 1854): The first reference genome for Thecostraca.</title>
        <authorList>
            <person name="Kim W."/>
        </authorList>
    </citation>
    <scope>NUCLEOTIDE SEQUENCE [LARGE SCALE GENOMIC DNA]</scope>
    <source>
        <strain evidence="4">SNU_AA5</strain>
        <tissue evidence="4">Soma without cirri and trophi</tissue>
    </source>
</reference>
<accession>A0A6A4WC95</accession>